<evidence type="ECO:0000313" key="4">
    <source>
        <dbReference type="EMBL" id="PHH82841.1"/>
    </source>
</evidence>
<dbReference type="Gene3D" id="3.60.21.10">
    <property type="match status" value="1"/>
</dbReference>
<sequence>MTNHTRPLFLALLCTHTVGFSAKATDEATDEATRRGQPDEANPTSFPHLVQPRPAIAQPSPSHSCVAASRLAHAVGYMSVAAFFRQGLRLAVPLAIACTIYLYLYPFIGGCAFPVPSRDPVEAFAATRRLHWPYKEGQHEPAPTLAPFRLLALGDPQLEGDTSIPTAYLGVLPHLRSLAKRVTFQAEHPSLRDRLRVILHDIIDVIFEDVPNLFESARKRFDLFGNDFYLAHIYHSLYWWTRPTHVSVLGDLLGSQWIEDHEFDKRGHRFWNRSFRGGERVPDQVAMFPVKDFNISGNLDSQLADKVWSRRILNVAGNHDVGYAGDLTPERMQRFERVFGKANYELRFALSANYTSRNTSLTEGASPTTRLDPQLRIIVLNDMNLDTPAKDAGLQDATYRFINSAIDTAAPVGHEGHFTLILTHIPLHKPAGVCVDWPYFDFHPPEEGGGVREQYLLSYDASKGILEGVYGINANPQAAGKGLGRSGLILNGHDHEGCDTFHFVNQTNGTDASLRSWEAVRWQDALERKLPGMSLLPGRREITVRSMMGDFGGNAGLLSLWFNETSWQWEHEYVDCPLGSQHFWWFTHFVDLGTLAAALVYAAVLVLEARGVDVDGKYFGFVAQVRAAVEEARQRRRRTAEMKDEGQDKNET</sequence>
<organism evidence="4 5">
    <name type="scientific">Ophiocordyceps australis</name>
    <dbReference type="NCBI Taxonomy" id="1399860"/>
    <lineage>
        <taxon>Eukaryota</taxon>
        <taxon>Fungi</taxon>
        <taxon>Dikarya</taxon>
        <taxon>Ascomycota</taxon>
        <taxon>Pezizomycotina</taxon>
        <taxon>Sordariomycetes</taxon>
        <taxon>Hypocreomycetidae</taxon>
        <taxon>Hypocreales</taxon>
        <taxon>Ophiocordycipitaceae</taxon>
        <taxon>Ophiocordyceps</taxon>
    </lineage>
</organism>
<accession>A0A2C5ZU22</accession>
<keyword evidence="3" id="KW-0732">Signal</keyword>
<dbReference type="Proteomes" id="UP000224854">
    <property type="component" value="Unassembled WGS sequence"/>
</dbReference>
<feature type="signal peptide" evidence="3">
    <location>
        <begin position="1"/>
        <end position="19"/>
    </location>
</feature>
<evidence type="ECO:0000313" key="5">
    <source>
        <dbReference type="Proteomes" id="UP000224854"/>
    </source>
</evidence>
<proteinExistence type="predicted"/>
<evidence type="ECO:0000256" key="3">
    <source>
        <dbReference type="SAM" id="SignalP"/>
    </source>
</evidence>
<dbReference type="GO" id="GO:0005783">
    <property type="term" value="C:endoplasmic reticulum"/>
    <property type="evidence" value="ECO:0007669"/>
    <property type="project" value="TreeGrafter"/>
</dbReference>
<name>A0A2C5ZU22_9HYPO</name>
<evidence type="ECO:0000256" key="1">
    <source>
        <dbReference type="ARBA" id="ARBA00023136"/>
    </source>
</evidence>
<protein>
    <recommendedName>
        <fullName evidence="6">Calcineurin-like phosphoesterase domain-containing protein</fullName>
    </recommendedName>
</protein>
<keyword evidence="1" id="KW-0472">Membrane</keyword>
<dbReference type="GO" id="GO:0016020">
    <property type="term" value="C:membrane"/>
    <property type="evidence" value="ECO:0007669"/>
    <property type="project" value="GOC"/>
</dbReference>
<feature type="chain" id="PRO_5013356138" description="Calcineurin-like phosphoesterase domain-containing protein" evidence="3">
    <location>
        <begin position="20"/>
        <end position="652"/>
    </location>
</feature>
<dbReference type="PANTHER" id="PTHR13315:SF1">
    <property type="entry name" value="PROTEIN TED1"/>
    <property type="match status" value="1"/>
</dbReference>
<dbReference type="OrthoDB" id="9984693at2759"/>
<gene>
    <name evidence="4" type="ORF">CDD82_4574</name>
</gene>
<dbReference type="PANTHER" id="PTHR13315">
    <property type="entry name" value="METALLO PHOSPHOESTERASE RELATED"/>
    <property type="match status" value="1"/>
</dbReference>
<keyword evidence="5" id="KW-1185">Reference proteome</keyword>
<dbReference type="GO" id="GO:0006506">
    <property type="term" value="P:GPI anchor biosynthetic process"/>
    <property type="evidence" value="ECO:0007669"/>
    <property type="project" value="InterPro"/>
</dbReference>
<evidence type="ECO:0008006" key="6">
    <source>
        <dbReference type="Google" id="ProtNLM"/>
    </source>
</evidence>
<reference evidence="4 5" key="1">
    <citation type="submission" date="2017-06" db="EMBL/GenBank/DDBJ databases">
        <title>Ant-infecting Ophiocordyceps genomes reveal a high diversity of potential behavioral manipulation genes and a possible major role for enterotoxins.</title>
        <authorList>
            <person name="De Bekker C."/>
            <person name="Evans H.C."/>
            <person name="Brachmann A."/>
            <person name="Hughes D.P."/>
        </authorList>
    </citation>
    <scope>NUCLEOTIDE SEQUENCE [LARGE SCALE GENOMIC DNA]</scope>
    <source>
        <strain evidence="4 5">1348a</strain>
    </source>
</reference>
<dbReference type="InterPro" id="IPR029052">
    <property type="entry name" value="Metallo-depent_PP-like"/>
</dbReference>
<evidence type="ECO:0000256" key="2">
    <source>
        <dbReference type="SAM" id="MobiDB-lite"/>
    </source>
</evidence>
<dbReference type="AlphaFoldDB" id="A0A2C5ZU22"/>
<feature type="region of interest" description="Disordered" evidence="2">
    <location>
        <begin position="25"/>
        <end position="48"/>
    </location>
</feature>
<comment type="caution">
    <text evidence="4">The sequence shown here is derived from an EMBL/GenBank/DDBJ whole genome shotgun (WGS) entry which is preliminary data.</text>
</comment>
<dbReference type="SUPFAM" id="SSF56300">
    <property type="entry name" value="Metallo-dependent phosphatases"/>
    <property type="match status" value="1"/>
</dbReference>
<dbReference type="EMBL" id="NJEU01000039">
    <property type="protein sequence ID" value="PHH82841.1"/>
    <property type="molecule type" value="Genomic_DNA"/>
</dbReference>
<dbReference type="InterPro" id="IPR033308">
    <property type="entry name" value="PGAP5/Cdc1/Ted1"/>
</dbReference>